<evidence type="ECO:0000313" key="1">
    <source>
        <dbReference type="EMBL" id="RED94327.1"/>
    </source>
</evidence>
<dbReference type="Proteomes" id="UP000256779">
    <property type="component" value="Unassembled WGS sequence"/>
</dbReference>
<organism evidence="1 2">
    <name type="scientific">Marinoscillum furvescens DSM 4134</name>
    <dbReference type="NCBI Taxonomy" id="1122208"/>
    <lineage>
        <taxon>Bacteria</taxon>
        <taxon>Pseudomonadati</taxon>
        <taxon>Bacteroidota</taxon>
        <taxon>Cytophagia</taxon>
        <taxon>Cytophagales</taxon>
        <taxon>Reichenbachiellaceae</taxon>
        <taxon>Marinoscillum</taxon>
    </lineage>
</organism>
<sequence length="50" mass="6154">MRFKLKRSEKGLEYPYQVWEESNKCYEQKLDQQIESAEQTNEQKQRRKSG</sequence>
<protein>
    <submittedName>
        <fullName evidence="1">Uncharacterized protein</fullName>
    </submittedName>
</protein>
<proteinExistence type="predicted"/>
<evidence type="ECO:0000313" key="2">
    <source>
        <dbReference type="Proteomes" id="UP000256779"/>
    </source>
</evidence>
<gene>
    <name evidence="1" type="ORF">C7460_12114</name>
</gene>
<dbReference type="AlphaFoldDB" id="A0A3D9L029"/>
<comment type="caution">
    <text evidence="1">The sequence shown here is derived from an EMBL/GenBank/DDBJ whole genome shotgun (WGS) entry which is preliminary data.</text>
</comment>
<keyword evidence="2" id="KW-1185">Reference proteome</keyword>
<name>A0A3D9L029_MARFU</name>
<dbReference type="EMBL" id="QREG01000021">
    <property type="protein sequence ID" value="RED94327.1"/>
    <property type="molecule type" value="Genomic_DNA"/>
</dbReference>
<reference evidence="1 2" key="1">
    <citation type="submission" date="2018-07" db="EMBL/GenBank/DDBJ databases">
        <title>Genomic Encyclopedia of Type Strains, Phase IV (KMG-IV): sequencing the most valuable type-strain genomes for metagenomic binning, comparative biology and taxonomic classification.</title>
        <authorList>
            <person name="Goeker M."/>
        </authorList>
    </citation>
    <scope>NUCLEOTIDE SEQUENCE [LARGE SCALE GENOMIC DNA]</scope>
    <source>
        <strain evidence="1 2">DSM 4134</strain>
    </source>
</reference>
<accession>A0A3D9L029</accession>